<comment type="similarity">
    <text evidence="1">Belongs to the small GTPase superfamily. Rab family.</text>
</comment>
<dbReference type="SMART" id="SM00174">
    <property type="entry name" value="RHO"/>
    <property type="match status" value="1"/>
</dbReference>
<dbReference type="InterPro" id="IPR050227">
    <property type="entry name" value="Rab"/>
</dbReference>
<evidence type="ECO:0000313" key="6">
    <source>
        <dbReference type="Proteomes" id="UP001255856"/>
    </source>
</evidence>
<keyword evidence="6" id="KW-1185">Reference proteome</keyword>
<dbReference type="InterPro" id="IPR027417">
    <property type="entry name" value="P-loop_NTPase"/>
</dbReference>
<evidence type="ECO:0000256" key="2">
    <source>
        <dbReference type="ARBA" id="ARBA00022741"/>
    </source>
</evidence>
<keyword evidence="2" id="KW-0547">Nucleotide-binding</keyword>
<dbReference type="GO" id="GO:0005525">
    <property type="term" value="F:GTP binding"/>
    <property type="evidence" value="ECO:0007669"/>
    <property type="project" value="UniProtKB-KW"/>
</dbReference>
<dbReference type="InterPro" id="IPR005225">
    <property type="entry name" value="Small_GTP-bd"/>
</dbReference>
<gene>
    <name evidence="5" type="primary">YPTV3</name>
    <name evidence="5" type="ORF">QBZ16_002500</name>
</gene>
<dbReference type="NCBIfam" id="TIGR00231">
    <property type="entry name" value="small_GTP"/>
    <property type="match status" value="1"/>
</dbReference>
<dbReference type="FunFam" id="3.40.50.300:FF:001447">
    <property type="entry name" value="Ras-related protein Rab-1B"/>
    <property type="match status" value="1"/>
</dbReference>
<dbReference type="SMART" id="SM00175">
    <property type="entry name" value="RAB"/>
    <property type="match status" value="1"/>
</dbReference>
<dbReference type="Pfam" id="PF00071">
    <property type="entry name" value="Ras"/>
    <property type="match status" value="1"/>
</dbReference>
<evidence type="ECO:0000256" key="1">
    <source>
        <dbReference type="ARBA" id="ARBA00006270"/>
    </source>
</evidence>
<dbReference type="PANTHER" id="PTHR47977">
    <property type="entry name" value="RAS-RELATED PROTEIN RAB"/>
    <property type="match status" value="1"/>
</dbReference>
<dbReference type="PROSITE" id="PS51420">
    <property type="entry name" value="RHO"/>
    <property type="match status" value="1"/>
</dbReference>
<dbReference type="AlphaFoldDB" id="A0AAD9IK95"/>
<comment type="subcellular location">
    <subcellularLocation>
        <location evidence="4">Endomembrane system</location>
        <topology evidence="4">Lipid-anchor</topology>
    </subcellularLocation>
</comment>
<evidence type="ECO:0000256" key="3">
    <source>
        <dbReference type="ARBA" id="ARBA00023134"/>
    </source>
</evidence>
<sequence>MATDAEPNHSFKILLVGDSGVGKSSLLVRFTTGGFEELVPTIGVDFKAKIVELNGQRVKLSIWDTAGQERFRTLTSWAQGIILVYDVSQRETFDSLDEIWLREVEMYATVPDAIKMVVANKTDLGDKRQVSKAEGIAFARKHGALLVETSAKGNVAVDQAFEELVLKILDTPSLLGASSTGLGLKSTTNGRGRGASCC</sequence>
<proteinExistence type="inferred from homology"/>
<evidence type="ECO:0000313" key="5">
    <source>
        <dbReference type="EMBL" id="KAK2080104.1"/>
    </source>
</evidence>
<dbReference type="EMBL" id="JASFZW010000002">
    <property type="protein sequence ID" value="KAK2080104.1"/>
    <property type="molecule type" value="Genomic_DNA"/>
</dbReference>
<name>A0AAD9IK95_PROWI</name>
<dbReference type="Proteomes" id="UP001255856">
    <property type="component" value="Unassembled WGS sequence"/>
</dbReference>
<dbReference type="GO" id="GO:0003924">
    <property type="term" value="F:GTPase activity"/>
    <property type="evidence" value="ECO:0007669"/>
    <property type="project" value="InterPro"/>
</dbReference>
<dbReference type="SMART" id="SM00176">
    <property type="entry name" value="RAN"/>
    <property type="match status" value="1"/>
</dbReference>
<dbReference type="PRINTS" id="PR00449">
    <property type="entry name" value="RASTRNSFRMNG"/>
</dbReference>
<reference evidence="5" key="1">
    <citation type="submission" date="2021-01" db="EMBL/GenBank/DDBJ databases">
        <authorList>
            <person name="Eckstrom K.M.E."/>
        </authorList>
    </citation>
    <scope>NUCLEOTIDE SEQUENCE</scope>
    <source>
        <strain evidence="5">UVCC 0001</strain>
    </source>
</reference>
<organism evidence="5 6">
    <name type="scientific">Prototheca wickerhamii</name>
    <dbReference type="NCBI Taxonomy" id="3111"/>
    <lineage>
        <taxon>Eukaryota</taxon>
        <taxon>Viridiplantae</taxon>
        <taxon>Chlorophyta</taxon>
        <taxon>core chlorophytes</taxon>
        <taxon>Trebouxiophyceae</taxon>
        <taxon>Chlorellales</taxon>
        <taxon>Chlorellaceae</taxon>
        <taxon>Prototheca</taxon>
    </lineage>
</organism>
<dbReference type="SMART" id="SM00177">
    <property type="entry name" value="ARF"/>
    <property type="match status" value="1"/>
</dbReference>
<accession>A0AAD9IK95</accession>
<protein>
    <submittedName>
        <fullName evidence="5">GTP-binding protein yptV3</fullName>
    </submittedName>
</protein>
<keyword evidence="3" id="KW-0342">GTP-binding</keyword>
<comment type="caution">
    <text evidence="5">The sequence shown here is derived from an EMBL/GenBank/DDBJ whole genome shotgun (WGS) entry which is preliminary data.</text>
</comment>
<dbReference type="PROSITE" id="PS51419">
    <property type="entry name" value="RAB"/>
    <property type="match status" value="1"/>
</dbReference>
<dbReference type="GO" id="GO:0012505">
    <property type="term" value="C:endomembrane system"/>
    <property type="evidence" value="ECO:0007669"/>
    <property type="project" value="UniProtKB-SubCell"/>
</dbReference>
<dbReference type="InterPro" id="IPR001806">
    <property type="entry name" value="Small_GTPase"/>
</dbReference>
<dbReference type="Gene3D" id="3.40.50.300">
    <property type="entry name" value="P-loop containing nucleotide triphosphate hydrolases"/>
    <property type="match status" value="1"/>
</dbReference>
<evidence type="ECO:0000256" key="4">
    <source>
        <dbReference type="ARBA" id="ARBA00037868"/>
    </source>
</evidence>
<dbReference type="SMART" id="SM00173">
    <property type="entry name" value="RAS"/>
    <property type="match status" value="1"/>
</dbReference>
<dbReference type="SUPFAM" id="SSF52540">
    <property type="entry name" value="P-loop containing nucleoside triphosphate hydrolases"/>
    <property type="match status" value="1"/>
</dbReference>
<dbReference type="PROSITE" id="PS51421">
    <property type="entry name" value="RAS"/>
    <property type="match status" value="1"/>
</dbReference>